<evidence type="ECO:0000313" key="2">
    <source>
        <dbReference type="Proteomes" id="UP000294489"/>
    </source>
</evidence>
<gene>
    <name evidence="1" type="ORF">DFO67_11043</name>
</gene>
<evidence type="ECO:0000313" key="1">
    <source>
        <dbReference type="EMBL" id="TDX28343.1"/>
    </source>
</evidence>
<proteinExistence type="predicted"/>
<dbReference type="EMBL" id="SOEC01000010">
    <property type="protein sequence ID" value="TDX28343.1"/>
    <property type="molecule type" value="Genomic_DNA"/>
</dbReference>
<organism evidence="1 2">
    <name type="scientific">Modicisalibacter xianhensis</name>
    <dbReference type="NCBI Taxonomy" id="442341"/>
    <lineage>
        <taxon>Bacteria</taxon>
        <taxon>Pseudomonadati</taxon>
        <taxon>Pseudomonadota</taxon>
        <taxon>Gammaproteobacteria</taxon>
        <taxon>Oceanospirillales</taxon>
        <taxon>Halomonadaceae</taxon>
        <taxon>Modicisalibacter</taxon>
    </lineage>
</organism>
<dbReference type="Proteomes" id="UP000294489">
    <property type="component" value="Unassembled WGS sequence"/>
</dbReference>
<comment type="caution">
    <text evidence="1">The sequence shown here is derived from an EMBL/GenBank/DDBJ whole genome shotgun (WGS) entry which is preliminary data.</text>
</comment>
<dbReference type="AlphaFoldDB" id="A0A4R8FXQ4"/>
<name>A0A4R8FXQ4_9GAMM</name>
<accession>A0A4R8FXQ4</accession>
<sequence>MIKRQALRPLIGLRLCLRCPLDWRPPLIN</sequence>
<protein>
    <submittedName>
        <fullName evidence="1">Uncharacterized protein</fullName>
    </submittedName>
</protein>
<reference evidence="1 2" key="1">
    <citation type="submission" date="2019-03" db="EMBL/GenBank/DDBJ databases">
        <title>Freshwater and sediment microbial communities from various areas in North America, analyzing microbe dynamics in response to fracking.</title>
        <authorList>
            <person name="Lamendella R."/>
        </authorList>
    </citation>
    <scope>NUCLEOTIDE SEQUENCE [LARGE SCALE GENOMIC DNA]</scope>
    <source>
        <strain evidence="1 2">6_TX</strain>
    </source>
</reference>